<gene>
    <name evidence="2" type="ORF">CSSPJE1EN1_LOCUS25210</name>
</gene>
<name>A0ABP0V5Z1_9BRYO</name>
<protein>
    <submittedName>
        <fullName evidence="2">Uncharacterized protein</fullName>
    </submittedName>
</protein>
<dbReference type="PROSITE" id="PS51257">
    <property type="entry name" value="PROKAR_LIPOPROTEIN"/>
    <property type="match status" value="1"/>
</dbReference>
<evidence type="ECO:0000313" key="2">
    <source>
        <dbReference type="EMBL" id="CAK9249832.1"/>
    </source>
</evidence>
<feature type="chain" id="PRO_5046336128" evidence="1">
    <location>
        <begin position="27"/>
        <end position="221"/>
    </location>
</feature>
<feature type="signal peptide" evidence="1">
    <location>
        <begin position="1"/>
        <end position="26"/>
    </location>
</feature>
<evidence type="ECO:0000256" key="1">
    <source>
        <dbReference type="SAM" id="SignalP"/>
    </source>
</evidence>
<keyword evidence="1" id="KW-0732">Signal</keyword>
<proteinExistence type="predicted"/>
<dbReference type="EMBL" id="CAXAQS010000054">
    <property type="protein sequence ID" value="CAK9249832.1"/>
    <property type="molecule type" value="Genomic_DNA"/>
</dbReference>
<evidence type="ECO:0000313" key="3">
    <source>
        <dbReference type="Proteomes" id="UP001497444"/>
    </source>
</evidence>
<sequence length="221" mass="22925">MGDNLMKKSFRLSAVLMSSLAIWVSACGSAIPATVDAPSDNNATAAPSSEAGIAGFGIQCPYGYVEDPTPTQVSLVTIDANGYYQDCPNTQITLSQPLESIILSADCKGKNLSARTSDRSVDNTFEAKPDGSFYLQMPAGYAQLNNGCQIPVTASLSGQMTCGSLTANNYDQVDIAVDSVWTPTPAPSSSPSSLPAAPAAGCSIPAGCMLHAFTTVHQCKQ</sequence>
<organism evidence="2 3">
    <name type="scientific">Sphagnum jensenii</name>
    <dbReference type="NCBI Taxonomy" id="128206"/>
    <lineage>
        <taxon>Eukaryota</taxon>
        <taxon>Viridiplantae</taxon>
        <taxon>Streptophyta</taxon>
        <taxon>Embryophyta</taxon>
        <taxon>Bryophyta</taxon>
        <taxon>Sphagnophytina</taxon>
        <taxon>Sphagnopsida</taxon>
        <taxon>Sphagnales</taxon>
        <taxon>Sphagnaceae</taxon>
        <taxon>Sphagnum</taxon>
    </lineage>
</organism>
<reference evidence="2" key="1">
    <citation type="submission" date="2024-02" db="EMBL/GenBank/DDBJ databases">
        <authorList>
            <consortium name="ELIXIR-Norway"/>
            <consortium name="Elixir Norway"/>
        </authorList>
    </citation>
    <scope>NUCLEOTIDE SEQUENCE</scope>
</reference>
<comment type="caution">
    <text evidence="2">The sequence shown here is derived from an EMBL/GenBank/DDBJ whole genome shotgun (WGS) entry which is preliminary data.</text>
</comment>
<accession>A0ABP0V5Z1</accession>
<dbReference type="Proteomes" id="UP001497444">
    <property type="component" value="Unassembled WGS sequence"/>
</dbReference>
<keyword evidence="3" id="KW-1185">Reference proteome</keyword>